<protein>
    <recommendedName>
        <fullName evidence="7">MgtC/SapB/SrpB/YhiD N-terminal domain-containing protein</fullName>
    </recommendedName>
</protein>
<evidence type="ECO:0000256" key="4">
    <source>
        <dbReference type="ARBA" id="ARBA00022989"/>
    </source>
</evidence>
<dbReference type="PANTHER" id="PTHR33778:SF1">
    <property type="entry name" value="MAGNESIUM TRANSPORTER YHID-RELATED"/>
    <property type="match status" value="1"/>
</dbReference>
<dbReference type="Proteomes" id="UP001516023">
    <property type="component" value="Unassembled WGS sequence"/>
</dbReference>
<evidence type="ECO:0000313" key="8">
    <source>
        <dbReference type="EMBL" id="KAL3799009.1"/>
    </source>
</evidence>
<feature type="domain" description="MgtC/SapB/SrpB/YhiD N-terminal" evidence="7">
    <location>
        <begin position="82"/>
        <end position="211"/>
    </location>
</feature>
<evidence type="ECO:0000256" key="1">
    <source>
        <dbReference type="ARBA" id="ARBA00004651"/>
    </source>
</evidence>
<sequence>MHSFFSEFTYWKGAFYGSMAIYVLSAAAAVMIEPHLTLPCDEPVYDLSFPNAFYVHDPCRFNTRYWRLMGLKPVECIFGRHLVAAVILGSIIGYERRGPDRPAGIRTMAVIALASCLFTINSIFVFEVGPMSWDPARVSAAIPSGVGFLGAGLIVKDTKKDIEGELIHTIKGINTAASVWLSAAVGAACGGGLYFVASFTTALMLVLLRFGPRSMSSSESIVLPFQIDETLRGKKPPKALMSFNFD</sequence>
<keyword evidence="5 6" id="KW-0472">Membrane</keyword>
<keyword evidence="9" id="KW-1185">Reference proteome</keyword>
<reference evidence="8 9" key="1">
    <citation type="journal article" date="2020" name="G3 (Bethesda)">
        <title>Improved Reference Genome for Cyclotella cryptica CCMP332, a Model for Cell Wall Morphogenesis, Salinity Adaptation, and Lipid Production in Diatoms (Bacillariophyta).</title>
        <authorList>
            <person name="Roberts W.R."/>
            <person name="Downey K.M."/>
            <person name="Ruck E.C."/>
            <person name="Traller J.C."/>
            <person name="Alverson A.J."/>
        </authorList>
    </citation>
    <scope>NUCLEOTIDE SEQUENCE [LARGE SCALE GENOMIC DNA]</scope>
    <source>
        <strain evidence="8 9">CCMP332</strain>
    </source>
</reference>
<gene>
    <name evidence="8" type="ORF">HJC23_005148</name>
</gene>
<evidence type="ECO:0000256" key="5">
    <source>
        <dbReference type="ARBA" id="ARBA00023136"/>
    </source>
</evidence>
<evidence type="ECO:0000256" key="6">
    <source>
        <dbReference type="SAM" id="Phobius"/>
    </source>
</evidence>
<dbReference type="PRINTS" id="PR01837">
    <property type="entry name" value="MGTCSAPBPROT"/>
</dbReference>
<organism evidence="8 9">
    <name type="scientific">Cyclotella cryptica</name>
    <dbReference type="NCBI Taxonomy" id="29204"/>
    <lineage>
        <taxon>Eukaryota</taxon>
        <taxon>Sar</taxon>
        <taxon>Stramenopiles</taxon>
        <taxon>Ochrophyta</taxon>
        <taxon>Bacillariophyta</taxon>
        <taxon>Coscinodiscophyceae</taxon>
        <taxon>Thalassiosirophycidae</taxon>
        <taxon>Stephanodiscales</taxon>
        <taxon>Stephanodiscaceae</taxon>
        <taxon>Cyclotella</taxon>
    </lineage>
</organism>
<keyword evidence="2" id="KW-1003">Cell membrane</keyword>
<dbReference type="InterPro" id="IPR003416">
    <property type="entry name" value="MgtC/SapB/SrpB/YhiD_fam"/>
</dbReference>
<evidence type="ECO:0000256" key="3">
    <source>
        <dbReference type="ARBA" id="ARBA00022692"/>
    </source>
</evidence>
<dbReference type="EMBL" id="JABMIG020000042">
    <property type="protein sequence ID" value="KAL3799009.1"/>
    <property type="molecule type" value="Genomic_DNA"/>
</dbReference>
<feature type="transmembrane region" description="Helical" evidence="6">
    <location>
        <begin position="179"/>
        <end position="208"/>
    </location>
</feature>
<keyword evidence="3 6" id="KW-0812">Transmembrane</keyword>
<evidence type="ECO:0000259" key="7">
    <source>
        <dbReference type="Pfam" id="PF02308"/>
    </source>
</evidence>
<feature type="transmembrane region" description="Helical" evidence="6">
    <location>
        <begin position="77"/>
        <end position="95"/>
    </location>
</feature>
<evidence type="ECO:0000256" key="2">
    <source>
        <dbReference type="ARBA" id="ARBA00022475"/>
    </source>
</evidence>
<proteinExistence type="predicted"/>
<comment type="subcellular location">
    <subcellularLocation>
        <location evidence="1">Cell membrane</location>
        <topology evidence="1">Multi-pass membrane protein</topology>
    </subcellularLocation>
</comment>
<accession>A0ABD3QFZ7</accession>
<comment type="caution">
    <text evidence="8">The sequence shown here is derived from an EMBL/GenBank/DDBJ whole genome shotgun (WGS) entry which is preliminary data.</text>
</comment>
<dbReference type="PANTHER" id="PTHR33778">
    <property type="entry name" value="PROTEIN MGTC"/>
    <property type="match status" value="1"/>
</dbReference>
<feature type="transmembrane region" description="Helical" evidence="6">
    <location>
        <begin position="107"/>
        <end position="126"/>
    </location>
</feature>
<dbReference type="InterPro" id="IPR049177">
    <property type="entry name" value="MgtC_SapB_SrpB_YhiD_N"/>
</dbReference>
<dbReference type="AlphaFoldDB" id="A0ABD3QFZ7"/>
<evidence type="ECO:0000313" key="9">
    <source>
        <dbReference type="Proteomes" id="UP001516023"/>
    </source>
</evidence>
<keyword evidence="4 6" id="KW-1133">Transmembrane helix</keyword>
<name>A0ABD3QFZ7_9STRA</name>
<dbReference type="GO" id="GO:0005886">
    <property type="term" value="C:plasma membrane"/>
    <property type="evidence" value="ECO:0007669"/>
    <property type="project" value="UniProtKB-SubCell"/>
</dbReference>
<feature type="transmembrane region" description="Helical" evidence="6">
    <location>
        <begin position="12"/>
        <end position="32"/>
    </location>
</feature>
<dbReference type="Pfam" id="PF02308">
    <property type="entry name" value="MgtC"/>
    <property type="match status" value="1"/>
</dbReference>